<dbReference type="InterPro" id="IPR013783">
    <property type="entry name" value="Ig-like_fold"/>
</dbReference>
<dbReference type="RefSeq" id="WP_283413141.1">
    <property type="nucleotide sequence ID" value="NZ_FXUA01000004.1"/>
</dbReference>
<dbReference type="Pfam" id="PF13573">
    <property type="entry name" value="SprB"/>
    <property type="match status" value="2"/>
</dbReference>
<name>A0ABY1P292_9BACT</name>
<dbReference type="PROSITE" id="PS50093">
    <property type="entry name" value="PKD"/>
    <property type="match status" value="1"/>
</dbReference>
<dbReference type="CDD" id="cd00146">
    <property type="entry name" value="PKD"/>
    <property type="match status" value="1"/>
</dbReference>
<dbReference type="InterPro" id="IPR025667">
    <property type="entry name" value="SprB_repeat"/>
</dbReference>
<proteinExistence type="predicted"/>
<feature type="signal peptide" evidence="1">
    <location>
        <begin position="1"/>
        <end position="23"/>
    </location>
</feature>
<dbReference type="Gene3D" id="2.60.40.10">
    <property type="entry name" value="Immunoglobulins"/>
    <property type="match status" value="1"/>
</dbReference>
<evidence type="ECO:0000313" key="4">
    <source>
        <dbReference type="Proteomes" id="UP001157915"/>
    </source>
</evidence>
<evidence type="ECO:0000256" key="1">
    <source>
        <dbReference type="SAM" id="SignalP"/>
    </source>
</evidence>
<dbReference type="EMBL" id="FXUA01000004">
    <property type="protein sequence ID" value="SMP24337.1"/>
    <property type="molecule type" value="Genomic_DNA"/>
</dbReference>
<evidence type="ECO:0000313" key="3">
    <source>
        <dbReference type="EMBL" id="SMP24337.1"/>
    </source>
</evidence>
<sequence length="1034" mass="112791">MEKLYRVVYFVFCLQFFAFLSHAQISTVGKEFWVGYMENNRILPGATDRAMLEITAVEAADITIEYLGNTRSESLNEGERFTLIVDSQDIDVFHRRSGSVENKGIFITSTGDLSVYAFNERVRSADGTVVLPVSALGKDYLITSHFERLTYPVEYDGNINNESLMLVIATEDDTEIEITRSNNSAPFTQILNRGQSYQIKERFDLTGTRVRVIGDDANSCKKIAVFGGNKWTSVGNCGGANDNLFQQAYPVTTWGQSYIHVALEGRTSGELVKVLASEDDTEVLVNGNSRGSIDATEFLTLEFAPDESVSITTSKPSSVTVLAKSQGCNQVNQPLYDQGDPFMITYSPNEQLLKSVKFSALSLQSIQDHYVNIVVPAGAQNQTILDGRNIGASFSVVPGNTAFYYARIRIFQGVHQLTNPEGFIAYVYGFGYLESYGYAVGAALDNLNFEILADYKFDVLGERIACLEQEGTWSIEPENEAFTYFTWDFGDGSVLKEGQEVTHTFTEAGVYEVTVTASISPNTCDQQEEETFEVEVLGTQAELVGANSVCPEVEELIYKLSSQENIGSVTFEVLGGTVVQNYGDSVLVNWGPSNPNASITANPISTNGCELKPISLDVLINIELDAEEPIGNLDVCFDPLTTHFYAAPNSSSSRGYEWLVTGGVVVSGVNESTVEISWNEPGIIGTVSYLTYSLVDQSCEGTSDPVEVKVEEEFLLTVSSIEDVKCFGESNGRIVLEITGGVAPFNFTWSHDPTLNASIGEDLPVGIYTVTVTDQLGCERMLENLEIKEPPLLELVSFDVGGVSCYGKKDGILNLNVRGGTGPYTINLEDGFEFTGSLNLVDVAQGIYELTVSDINGCSVPLNFEISSPLALEVDVRLTKPACPGGSNGELFAFPTGGKAPYIYYWDEENGASNSLTGLAKGNYSISVLDASGCVSLGTGIVTEKAPEVRMPTGFNPQKDGGIFQGVSNCEINFNLWIYNRWGQLIYAGTEGWNGLVAGENAVPGSYTFLMQYSFPLEDEMQTVEKRGAFVLIR</sequence>
<dbReference type="PANTHER" id="PTHR46534:SF1">
    <property type="entry name" value="IGGFC-BINDING PROTEIN N-TERMINAL DOMAIN-CONTAINING PROTEIN"/>
    <property type="match status" value="1"/>
</dbReference>
<accession>A0ABY1P292</accession>
<comment type="caution">
    <text evidence="3">The sequence shown here is derived from an EMBL/GenBank/DDBJ whole genome shotgun (WGS) entry which is preliminary data.</text>
</comment>
<feature type="chain" id="PRO_5046209878" evidence="1">
    <location>
        <begin position="24"/>
        <end position="1034"/>
    </location>
</feature>
<dbReference type="Pfam" id="PF17517">
    <property type="entry name" value="IgGFc_binding"/>
    <property type="match status" value="1"/>
</dbReference>
<dbReference type="InterPro" id="IPR000601">
    <property type="entry name" value="PKD_dom"/>
</dbReference>
<protein>
    <submittedName>
        <fullName evidence="3">SprB repeat-containing protein</fullName>
    </submittedName>
</protein>
<dbReference type="PANTHER" id="PTHR46534">
    <property type="entry name" value="IGGFC_BINDING DOMAIN-CONTAINING PROTEIN"/>
    <property type="match status" value="1"/>
</dbReference>
<dbReference type="Proteomes" id="UP001157915">
    <property type="component" value="Unassembled WGS sequence"/>
</dbReference>
<feature type="domain" description="PKD" evidence="2">
    <location>
        <begin position="485"/>
        <end position="518"/>
    </location>
</feature>
<evidence type="ECO:0000259" key="2">
    <source>
        <dbReference type="PROSITE" id="PS50093"/>
    </source>
</evidence>
<dbReference type="InterPro" id="IPR035986">
    <property type="entry name" value="PKD_dom_sf"/>
</dbReference>
<organism evidence="3 4">
    <name type="scientific">Algoriphagus winogradskyi</name>
    <dbReference type="NCBI Taxonomy" id="237017"/>
    <lineage>
        <taxon>Bacteria</taxon>
        <taxon>Pseudomonadati</taxon>
        <taxon>Bacteroidota</taxon>
        <taxon>Cytophagia</taxon>
        <taxon>Cytophagales</taxon>
        <taxon>Cyclobacteriaceae</taxon>
        <taxon>Algoriphagus</taxon>
    </lineage>
</organism>
<dbReference type="InterPro" id="IPR035234">
    <property type="entry name" value="IgGFc-bd_N"/>
</dbReference>
<dbReference type="SUPFAM" id="SSF49299">
    <property type="entry name" value="PKD domain"/>
    <property type="match status" value="1"/>
</dbReference>
<reference evidence="3 4" key="1">
    <citation type="submission" date="2017-05" db="EMBL/GenBank/DDBJ databases">
        <authorList>
            <person name="Varghese N."/>
            <person name="Submissions S."/>
        </authorList>
    </citation>
    <scope>NUCLEOTIDE SEQUENCE [LARGE SCALE GENOMIC DNA]</scope>
    <source>
        <strain evidence="3 4">DSM 15360</strain>
    </source>
</reference>
<keyword evidence="1" id="KW-0732">Signal</keyword>
<keyword evidence="4" id="KW-1185">Reference proteome</keyword>
<dbReference type="Pfam" id="PF18911">
    <property type="entry name" value="PKD_4"/>
    <property type="match status" value="1"/>
</dbReference>
<gene>
    <name evidence="3" type="ORF">SAMN06265367_10411</name>
</gene>